<dbReference type="EMBL" id="AE007870">
    <property type="protein sequence ID" value="AAK89239.2"/>
    <property type="molecule type" value="Genomic_DNA"/>
</dbReference>
<keyword evidence="3" id="KW-1185">Reference proteome</keyword>
<dbReference type="BioCyc" id="AGRO:ATU4200-MONOMER"/>
<feature type="compositionally biased region" description="Basic and acidic residues" evidence="1">
    <location>
        <begin position="127"/>
        <end position="136"/>
    </location>
</feature>
<dbReference type="EnsemblBacteria" id="AAK89239">
    <property type="protein sequence ID" value="AAK89239"/>
    <property type="gene ID" value="Atu4200"/>
</dbReference>
<evidence type="ECO:0000313" key="2">
    <source>
        <dbReference type="EMBL" id="AAK89239.2"/>
    </source>
</evidence>
<feature type="region of interest" description="Disordered" evidence="1">
    <location>
        <begin position="87"/>
        <end position="107"/>
    </location>
</feature>
<dbReference type="HOGENOM" id="CLU_1631869_0_0_5"/>
<dbReference type="STRING" id="176299.Atu4200"/>
<evidence type="ECO:0000256" key="1">
    <source>
        <dbReference type="SAM" id="MobiDB-lite"/>
    </source>
</evidence>
<protein>
    <submittedName>
        <fullName evidence="2">Uncharacterized protein</fullName>
    </submittedName>
</protein>
<sequence length="162" mass="18915">MIGSFGRVFSPRRQDSARFDVLQFGGETDDFPSRLRELDEDCDQQQQQEYCWRRDATEIACFNDREDRGDHGANPKRCANRECRAKDKKNGRHKFEERRYPAPPPWESVADEFFTDGFASGSVDNSSEEKGGSCGERRSICKRERYQVRHSETSRAAWPHWL</sequence>
<accession>Q7CUA7</accession>
<proteinExistence type="predicted"/>
<name>Q7CUA7_AGRFC</name>
<evidence type="ECO:0000313" key="3">
    <source>
        <dbReference type="Proteomes" id="UP000000813"/>
    </source>
</evidence>
<dbReference type="AlphaFoldDB" id="Q7CUA7"/>
<organism evidence="2 3">
    <name type="scientific">Agrobacterium fabrum (strain C58 / ATCC 33970)</name>
    <name type="common">Agrobacterium tumefaciens (strain C58)</name>
    <dbReference type="NCBI Taxonomy" id="176299"/>
    <lineage>
        <taxon>Bacteria</taxon>
        <taxon>Pseudomonadati</taxon>
        <taxon>Pseudomonadota</taxon>
        <taxon>Alphaproteobacteria</taxon>
        <taxon>Hyphomicrobiales</taxon>
        <taxon>Rhizobiaceae</taxon>
        <taxon>Rhizobium/Agrobacterium group</taxon>
        <taxon>Agrobacterium</taxon>
        <taxon>Agrobacterium tumefaciens complex</taxon>
    </lineage>
</organism>
<dbReference type="KEGG" id="atu:Atu4200"/>
<gene>
    <name evidence="2" type="ordered locus">Atu4200</name>
</gene>
<reference evidence="2 3" key="1">
    <citation type="journal article" date="2001" name="Science">
        <title>The genome of the natural genetic engineer Agrobacterium tumefaciens C58.</title>
        <authorList>
            <person name="Wood D.W."/>
            <person name="Setubal J.C."/>
            <person name="Kaul R."/>
            <person name="Monks D.E."/>
            <person name="Kitajima J.P."/>
            <person name="Okura V.K."/>
            <person name="Zhou Y."/>
            <person name="Chen L."/>
            <person name="Wood G.E."/>
            <person name="Almeida N.F.Jr."/>
            <person name="Woo L."/>
            <person name="Chen Y."/>
            <person name="Paulsen I.T."/>
            <person name="Eisen J.A."/>
            <person name="Karp P.D."/>
            <person name="Bovee D.Sr."/>
            <person name="Chapman P."/>
            <person name="Clendenning J."/>
            <person name="Deatherage G."/>
            <person name="Gillet W."/>
            <person name="Grant C."/>
            <person name="Kutyavin T."/>
            <person name="Levy R."/>
            <person name="Li M.J."/>
            <person name="McClelland E."/>
            <person name="Palmieri A."/>
            <person name="Raymond C."/>
            <person name="Rouse G."/>
            <person name="Saenphimmachak C."/>
            <person name="Wu Z."/>
            <person name="Romero P."/>
            <person name="Gordon D."/>
            <person name="Zhang S."/>
            <person name="Yoo H."/>
            <person name="Tao Y."/>
            <person name="Biddle P."/>
            <person name="Jung M."/>
            <person name="Krespan W."/>
            <person name="Perry M."/>
            <person name="Gordon-Kamm B."/>
            <person name="Liao L."/>
            <person name="Kim S."/>
            <person name="Hendrick C."/>
            <person name="Zhao Z.Y."/>
            <person name="Dolan M."/>
            <person name="Chumley F."/>
            <person name="Tingey S.V."/>
            <person name="Tomb J.F."/>
            <person name="Gordon M.P."/>
            <person name="Olson M.V."/>
            <person name="Nester E.W."/>
        </authorList>
    </citation>
    <scope>NUCLEOTIDE SEQUENCE [LARGE SCALE GENOMIC DNA]</scope>
    <source>
        <strain evidence="3">C58 / ATCC 33970</strain>
    </source>
</reference>
<feature type="region of interest" description="Disordered" evidence="1">
    <location>
        <begin position="117"/>
        <end position="136"/>
    </location>
</feature>
<reference evidence="2 3" key="2">
    <citation type="journal article" date="2001" name="Science">
        <title>Genome sequence of the plant pathogen and biotechnology agent Agrobacterium tumefaciens C58.</title>
        <authorList>
            <person name="Goodner B."/>
            <person name="Hinkle G."/>
            <person name="Gattung S."/>
            <person name="Miller N."/>
            <person name="Blanchard M."/>
            <person name="Qurollo B."/>
            <person name="Goldman B.S."/>
            <person name="Cao Y."/>
            <person name="Askenazi M."/>
            <person name="Halling C."/>
            <person name="Mullin L."/>
            <person name="Houmiel K."/>
            <person name="Gordon J."/>
            <person name="Vaudin M."/>
            <person name="Iartchouk O."/>
            <person name="Epp A."/>
            <person name="Liu F."/>
            <person name="Wollam C."/>
            <person name="Allinger M."/>
            <person name="Doughty D."/>
            <person name="Scott C."/>
            <person name="Lappas C."/>
            <person name="Markelz B."/>
            <person name="Flanagan C."/>
            <person name="Crowell C."/>
            <person name="Gurson J."/>
            <person name="Lomo C."/>
            <person name="Sear C."/>
            <person name="Strub G."/>
            <person name="Cielo C."/>
            <person name="Slater S."/>
        </authorList>
    </citation>
    <scope>NUCLEOTIDE SEQUENCE [LARGE SCALE GENOMIC DNA]</scope>
    <source>
        <strain evidence="3">C58 / ATCC 33970</strain>
    </source>
</reference>
<dbReference type="Proteomes" id="UP000000813">
    <property type="component" value="Chromosome linear"/>
</dbReference>